<evidence type="ECO:0000256" key="4">
    <source>
        <dbReference type="SAM" id="MobiDB-lite"/>
    </source>
</evidence>
<feature type="compositionally biased region" description="Basic and acidic residues" evidence="4">
    <location>
        <begin position="214"/>
        <end position="236"/>
    </location>
</feature>
<dbReference type="PANTHER" id="PTHR42756:SF1">
    <property type="entry name" value="TRANSCRIPTIONAL REPRESSOR OF EMRAB OPERON"/>
    <property type="match status" value="1"/>
</dbReference>
<protein>
    <submittedName>
        <fullName evidence="6">MarR family transcriptional regulator</fullName>
    </submittedName>
</protein>
<dbReference type="AlphaFoldDB" id="A0A2P4R8M0"/>
<keyword evidence="3" id="KW-0804">Transcription</keyword>
<evidence type="ECO:0000259" key="5">
    <source>
        <dbReference type="PROSITE" id="PS50995"/>
    </source>
</evidence>
<proteinExistence type="predicted"/>
<evidence type="ECO:0000313" key="6">
    <source>
        <dbReference type="EMBL" id="POH37597.1"/>
    </source>
</evidence>
<dbReference type="Gene3D" id="1.10.10.10">
    <property type="entry name" value="Winged helix-like DNA-binding domain superfamily/Winged helix DNA-binding domain"/>
    <property type="match status" value="1"/>
</dbReference>
<evidence type="ECO:0000256" key="3">
    <source>
        <dbReference type="ARBA" id="ARBA00023163"/>
    </source>
</evidence>
<comment type="caution">
    <text evidence="6">The sequence shown here is derived from an EMBL/GenBank/DDBJ whole genome shotgun (WGS) entry which is preliminary data.</text>
</comment>
<accession>A0A2P4R8M0</accession>
<name>A0A2P4R8M0_9LACO</name>
<evidence type="ECO:0000256" key="2">
    <source>
        <dbReference type="ARBA" id="ARBA00023125"/>
    </source>
</evidence>
<gene>
    <name evidence="6" type="ORF">C2R26_02045</name>
</gene>
<dbReference type="SUPFAM" id="SSF46785">
    <property type="entry name" value="Winged helix' DNA-binding domain"/>
    <property type="match status" value="1"/>
</dbReference>
<dbReference type="Pfam" id="PF01047">
    <property type="entry name" value="MarR"/>
    <property type="match status" value="1"/>
</dbReference>
<keyword evidence="1" id="KW-0805">Transcription regulation</keyword>
<dbReference type="GO" id="GO:0003677">
    <property type="term" value="F:DNA binding"/>
    <property type="evidence" value="ECO:0007669"/>
    <property type="project" value="UniProtKB-KW"/>
</dbReference>
<dbReference type="InterPro" id="IPR000835">
    <property type="entry name" value="HTH_MarR-typ"/>
</dbReference>
<feature type="region of interest" description="Disordered" evidence="4">
    <location>
        <begin position="209"/>
        <end position="236"/>
    </location>
</feature>
<dbReference type="PANTHER" id="PTHR42756">
    <property type="entry name" value="TRANSCRIPTIONAL REGULATOR, MARR"/>
    <property type="match status" value="1"/>
</dbReference>
<dbReference type="SMART" id="SM00347">
    <property type="entry name" value="HTH_MARR"/>
    <property type="match status" value="1"/>
</dbReference>
<dbReference type="PROSITE" id="PS50995">
    <property type="entry name" value="HTH_MARR_2"/>
    <property type="match status" value="1"/>
</dbReference>
<evidence type="ECO:0000256" key="1">
    <source>
        <dbReference type="ARBA" id="ARBA00023015"/>
    </source>
</evidence>
<dbReference type="InterPro" id="IPR036388">
    <property type="entry name" value="WH-like_DNA-bd_sf"/>
</dbReference>
<dbReference type="GO" id="GO:0003700">
    <property type="term" value="F:DNA-binding transcription factor activity"/>
    <property type="evidence" value="ECO:0007669"/>
    <property type="project" value="InterPro"/>
</dbReference>
<reference evidence="6" key="1">
    <citation type="submission" date="2018-01" db="EMBL/GenBank/DDBJ databases">
        <title>Genome sequnecing of Lactobacillus formosensis KACC 18721.</title>
        <authorList>
            <person name="Kim S.-J."/>
            <person name="Heo J."/>
        </authorList>
    </citation>
    <scope>NUCLEOTIDE SEQUENCE</scope>
    <source>
        <strain evidence="6">KACC 18721</strain>
    </source>
</reference>
<dbReference type="PRINTS" id="PR00598">
    <property type="entry name" value="HTHMARR"/>
</dbReference>
<organism evidence="6">
    <name type="scientific">Companilactobacillus formosensis</name>
    <dbReference type="NCBI Taxonomy" id="1617889"/>
    <lineage>
        <taxon>Bacteria</taxon>
        <taxon>Bacillati</taxon>
        <taxon>Bacillota</taxon>
        <taxon>Bacilli</taxon>
        <taxon>Lactobacillales</taxon>
        <taxon>Lactobacillaceae</taxon>
        <taxon>Companilactobacillus</taxon>
    </lineage>
</organism>
<dbReference type="InterPro" id="IPR036390">
    <property type="entry name" value="WH_DNA-bd_sf"/>
</dbReference>
<sequence>MRNLNMSKLTDDLMKQLRFVSEAANFYMGQKKQKLTGQQRVLAILKLEDGLTQNYLAEVLDLRPSSIAELMKKMENNGDITRQEDENDKRSKLIYLTEAGRKKAEENAALKNESYSETFLAGLSDEEKTSFSKYLQKISDGWDDDFKKNSEKFIDPTDRYKAMLNMRDQMMNMRNDMSPEEINQMRREMQEHMRQAPFDGRCMPRFDRRHNHFSRPEHGNGQRPDFRNDFWRNDKY</sequence>
<dbReference type="EMBL" id="PPWZ01000012">
    <property type="protein sequence ID" value="POH37597.1"/>
    <property type="molecule type" value="Genomic_DNA"/>
</dbReference>
<feature type="domain" description="HTH marR-type" evidence="5">
    <location>
        <begin position="10"/>
        <end position="140"/>
    </location>
</feature>
<keyword evidence="2" id="KW-0238">DNA-binding</keyword>